<gene>
    <name evidence="1" type="ordered locus">tll1116</name>
</gene>
<protein>
    <submittedName>
        <fullName evidence="1">Tll1116 protein</fullName>
    </submittedName>
</protein>
<sequence length="111" mass="12314">MAGSLAVALTREPLPVVAVSSAGALVGTWVQDRQRHALTPQIEELLQRLEEKLEHLATRTSGHHQRRTAIFYDIENLIKGYNIKAADVAKISLGAIQAHIRQAYPIERVLL</sequence>
<proteinExistence type="predicted"/>
<evidence type="ECO:0000313" key="2">
    <source>
        <dbReference type="Proteomes" id="UP000000440"/>
    </source>
</evidence>
<dbReference type="PATRIC" id="fig|197221.4.peg.1170"/>
<dbReference type="RefSeq" id="WP_011056959.1">
    <property type="nucleotide sequence ID" value="NC_004113.1"/>
</dbReference>
<reference evidence="1 2" key="1">
    <citation type="journal article" date="2002" name="DNA Res.">
        <title>Complete genome structure of the thermophilic cyanobacterium Thermosynechococcus elongatus BP-1.</title>
        <authorList>
            <person name="Nakamura Y."/>
            <person name="Kaneko T."/>
            <person name="Sato S."/>
            <person name="Ikeuchi M."/>
            <person name="Katoh H."/>
            <person name="Sasamoto S."/>
            <person name="Watanabe A."/>
            <person name="Iriguchi M."/>
            <person name="Kawashima K."/>
            <person name="Kimura T."/>
            <person name="Kishida Y."/>
            <person name="Kiyokawa C."/>
            <person name="Kohara M."/>
            <person name="Matsumoto M."/>
            <person name="Matsuno A."/>
            <person name="Nakazaki N."/>
            <person name="Shimpo S."/>
            <person name="Sugimoto M."/>
            <person name="Takeuchi C."/>
            <person name="Yamada M."/>
            <person name="Tabata S."/>
        </authorList>
    </citation>
    <scope>NUCLEOTIDE SEQUENCE [LARGE SCALE GENOMIC DNA]</scope>
    <source>
        <strain evidence="2">IAM M-273 / NIES-2133 / BP-1</strain>
    </source>
</reference>
<dbReference type="AlphaFoldDB" id="Q8DJV5"/>
<dbReference type="EnsemblBacteria" id="BAC08669">
    <property type="protein sequence ID" value="BAC08669"/>
    <property type="gene ID" value="BAC08669"/>
</dbReference>
<evidence type="ECO:0000313" key="1">
    <source>
        <dbReference type="EMBL" id="BAC08669.1"/>
    </source>
</evidence>
<dbReference type="Proteomes" id="UP000000440">
    <property type="component" value="Chromosome"/>
</dbReference>
<organism evidence="1 2">
    <name type="scientific">Thermosynechococcus vestitus (strain NIES-2133 / IAM M-273 / BP-1)</name>
    <dbReference type="NCBI Taxonomy" id="197221"/>
    <lineage>
        <taxon>Bacteria</taxon>
        <taxon>Bacillati</taxon>
        <taxon>Cyanobacteriota</taxon>
        <taxon>Cyanophyceae</taxon>
        <taxon>Acaryochloridales</taxon>
        <taxon>Thermosynechococcaceae</taxon>
        <taxon>Thermosynechococcus</taxon>
    </lineage>
</organism>
<accession>Q8DJV5</accession>
<name>Q8DJV5_THEVB</name>
<dbReference type="EMBL" id="BA000039">
    <property type="protein sequence ID" value="BAC08669.1"/>
    <property type="molecule type" value="Genomic_DNA"/>
</dbReference>
<dbReference type="STRING" id="197221.gene:10747712"/>
<keyword evidence="2" id="KW-1185">Reference proteome</keyword>
<dbReference type="KEGG" id="tel:tll1116"/>